<dbReference type="STRING" id="104421.E2AZB1"/>
<dbReference type="EMBL" id="GL444171">
    <property type="protein sequence ID" value="EFN61228.1"/>
    <property type="molecule type" value="Genomic_DNA"/>
</dbReference>
<dbReference type="InterPro" id="IPR036691">
    <property type="entry name" value="Endo/exonu/phosph_ase_sf"/>
</dbReference>
<reference evidence="1 2" key="1">
    <citation type="journal article" date="2010" name="Science">
        <title>Genomic comparison of the ants Camponotus floridanus and Harpegnathos saltator.</title>
        <authorList>
            <person name="Bonasio R."/>
            <person name="Zhang G."/>
            <person name="Ye C."/>
            <person name="Mutti N.S."/>
            <person name="Fang X."/>
            <person name="Qin N."/>
            <person name="Donahue G."/>
            <person name="Yang P."/>
            <person name="Li Q."/>
            <person name="Li C."/>
            <person name="Zhang P."/>
            <person name="Huang Z."/>
            <person name="Berger S.L."/>
            <person name="Reinberg D."/>
            <person name="Wang J."/>
            <person name="Liebig J."/>
        </authorList>
    </citation>
    <scope>NUCLEOTIDE SEQUENCE [LARGE SCALE GENOMIC DNA]</scope>
    <source>
        <strain evidence="2">C129</strain>
    </source>
</reference>
<evidence type="ECO:0000313" key="1">
    <source>
        <dbReference type="EMBL" id="EFN61228.1"/>
    </source>
</evidence>
<protein>
    <submittedName>
        <fullName evidence="1">Uncharacterized protein</fullName>
    </submittedName>
</protein>
<dbReference type="InParanoid" id="E2AZB1"/>
<dbReference type="Gene3D" id="3.60.10.10">
    <property type="entry name" value="Endonuclease/exonuclease/phosphatase"/>
    <property type="match status" value="1"/>
</dbReference>
<dbReference type="AlphaFoldDB" id="E2AZB1"/>
<dbReference type="OMA" id="FTETWIE"/>
<gene>
    <name evidence="1" type="ORF">EAG_16367</name>
</gene>
<organism evidence="2">
    <name type="scientific">Camponotus floridanus</name>
    <name type="common">Florida carpenter ant</name>
    <dbReference type="NCBI Taxonomy" id="104421"/>
    <lineage>
        <taxon>Eukaryota</taxon>
        <taxon>Metazoa</taxon>
        <taxon>Ecdysozoa</taxon>
        <taxon>Arthropoda</taxon>
        <taxon>Hexapoda</taxon>
        <taxon>Insecta</taxon>
        <taxon>Pterygota</taxon>
        <taxon>Neoptera</taxon>
        <taxon>Endopterygota</taxon>
        <taxon>Hymenoptera</taxon>
        <taxon>Apocrita</taxon>
        <taxon>Aculeata</taxon>
        <taxon>Formicoidea</taxon>
        <taxon>Formicidae</taxon>
        <taxon>Formicinae</taxon>
        <taxon>Camponotus</taxon>
    </lineage>
</organism>
<keyword evidence="2" id="KW-1185">Reference proteome</keyword>
<name>E2AZB1_CAMFO</name>
<proteinExistence type="predicted"/>
<evidence type="ECO:0000313" key="2">
    <source>
        <dbReference type="Proteomes" id="UP000000311"/>
    </source>
</evidence>
<dbReference type="Proteomes" id="UP000000311">
    <property type="component" value="Unassembled WGS sequence"/>
</dbReference>
<sequence>MWVWDELEDKLRERKGQEGWGGKRGEGEVAGLENKDKDFWEKLRGWDVIFMSETWLQRKGWERIKKWLPKEYIWEMQEAEKRNIRGRAMGGMIMGRREEIEVEKEEEQGKERGIMTGKMCLGGEWWRLVRVYVNGDLEEKMEKLREWMEDGEEKE</sequence>
<accession>E2AZB1</accession>